<gene>
    <name evidence="6" type="ORF">GSLYS_00007734001</name>
</gene>
<dbReference type="InterPro" id="IPR020825">
    <property type="entry name" value="Phe-tRNA_synthase-like_B3/B4"/>
</dbReference>
<dbReference type="Pfam" id="PF00560">
    <property type="entry name" value="LRR_1"/>
    <property type="match status" value="1"/>
</dbReference>
<dbReference type="InterPro" id="IPR003591">
    <property type="entry name" value="Leu-rich_rpt_typical-subtyp"/>
</dbReference>
<keyword evidence="3" id="KW-0175">Coiled coil</keyword>
<dbReference type="Gene3D" id="3.50.40.10">
    <property type="entry name" value="Phenylalanyl-trna Synthetase, Chain B, domain 3"/>
    <property type="match status" value="1"/>
</dbReference>
<feature type="domain" description="B3/B4 tRNA-binding" evidence="5">
    <location>
        <begin position="302"/>
        <end position="478"/>
    </location>
</feature>
<dbReference type="SUPFAM" id="SSF52058">
    <property type="entry name" value="L domain-like"/>
    <property type="match status" value="1"/>
</dbReference>
<feature type="compositionally biased region" description="Acidic residues" evidence="4">
    <location>
        <begin position="500"/>
        <end position="510"/>
    </location>
</feature>
<dbReference type="PANTHER" id="PTHR10947:SF3">
    <property type="entry name" value="LEUCINE-RICH REPEAT-CONTAINING PROTEIN 47"/>
    <property type="match status" value="1"/>
</dbReference>
<dbReference type="InterPro" id="IPR045060">
    <property type="entry name" value="Phe-tRNA-ligase_IIc_bsu"/>
</dbReference>
<evidence type="ECO:0000313" key="6">
    <source>
        <dbReference type="EMBL" id="CAL1533774.1"/>
    </source>
</evidence>
<dbReference type="Proteomes" id="UP001497497">
    <property type="component" value="Unassembled WGS sequence"/>
</dbReference>
<evidence type="ECO:0000256" key="1">
    <source>
        <dbReference type="ARBA" id="ARBA00022614"/>
    </source>
</evidence>
<reference evidence="6 7" key="1">
    <citation type="submission" date="2024-04" db="EMBL/GenBank/DDBJ databases">
        <authorList>
            <consortium name="Genoscope - CEA"/>
            <person name="William W."/>
        </authorList>
    </citation>
    <scope>NUCLEOTIDE SEQUENCE [LARGE SCALE GENOMIC DNA]</scope>
</reference>
<keyword evidence="1" id="KW-0433">Leucine-rich repeat</keyword>
<dbReference type="SMART" id="SM00369">
    <property type="entry name" value="LRR_TYP"/>
    <property type="match status" value="5"/>
</dbReference>
<evidence type="ECO:0000256" key="3">
    <source>
        <dbReference type="SAM" id="Coils"/>
    </source>
</evidence>
<dbReference type="InterPro" id="IPR005146">
    <property type="entry name" value="B3/B4_tRNA-bd"/>
</dbReference>
<dbReference type="Gene3D" id="3.80.10.10">
    <property type="entry name" value="Ribonuclease Inhibitor"/>
    <property type="match status" value="1"/>
</dbReference>
<dbReference type="PROSITE" id="PS51450">
    <property type="entry name" value="LRR"/>
    <property type="match status" value="1"/>
</dbReference>
<dbReference type="InterPro" id="IPR032675">
    <property type="entry name" value="LRR_dom_sf"/>
</dbReference>
<evidence type="ECO:0000259" key="5">
    <source>
        <dbReference type="SMART" id="SM00873"/>
    </source>
</evidence>
<dbReference type="InterPro" id="IPR001611">
    <property type="entry name" value="Leu-rich_rpt"/>
</dbReference>
<dbReference type="PANTHER" id="PTHR10947">
    <property type="entry name" value="PHENYLALANYL-TRNA SYNTHETASE BETA CHAIN AND LEUCINE-RICH REPEAT-CONTAINING PROTEIN 47"/>
    <property type="match status" value="1"/>
</dbReference>
<comment type="caution">
    <text evidence="6">The sequence shown here is derived from an EMBL/GenBank/DDBJ whole genome shotgun (WGS) entry which is preliminary data.</text>
</comment>
<proteinExistence type="predicted"/>
<accession>A0AAV2HLM3</accession>
<feature type="coiled-coil region" evidence="3">
    <location>
        <begin position="378"/>
        <end position="405"/>
    </location>
</feature>
<sequence>MATGMWEELLAVLNENRRELNLQGPAINKRIEERGLDEKLFTLSGLNLLKLAGTPLETVPDKLGNLVNLTSLMLENNKLRELPATIGDLTSLKFLDISGNKLEKLPVTLSNLVNIQSLNANLNLLTSFPDVSKMKVLAYLSIARNKLSSLPEGICDPSLILLSTIDAANNEIVELPSEISNLSHLIKLDVTANKLETLPPELSECPKLREVIIAENKMKDRKLLKLAEHSTKALLNYLKIQLEKQQALEAGNANKKIEKSKKKKKKGDKKDIEDLERDIISVLQFETDSGFVISATPAVMSVRQYLVCCIIRNLDFSKSNNMFKRFINLQTRLHESICEKRQTATIATHDLKLVKAPLVYDANLPHTIQITPLFKTKITTAEALMKELRNEAEAFRREKKRSTLSGIHKYLDLLKDKSHYPCLRDADGDVISFPPITNSEKTKISKETTDILVEVTSSANFDICKKVMEELLKETLLIGVGTPSEGKMNFNNAKDKPTEVEGDAEGEPEVDTSRMRFPQKLTVEQVKVIDAQGNLRVIYPSRVDLQNPAFDVIRNYE</sequence>
<protein>
    <recommendedName>
        <fullName evidence="5">B3/B4 tRNA-binding domain-containing protein</fullName>
    </recommendedName>
</protein>
<keyword evidence="2" id="KW-0677">Repeat</keyword>
<dbReference type="GO" id="GO:0004826">
    <property type="term" value="F:phenylalanine-tRNA ligase activity"/>
    <property type="evidence" value="ECO:0007669"/>
    <property type="project" value="InterPro"/>
</dbReference>
<name>A0AAV2HLM3_LYMST</name>
<evidence type="ECO:0000313" key="7">
    <source>
        <dbReference type="Proteomes" id="UP001497497"/>
    </source>
</evidence>
<organism evidence="6 7">
    <name type="scientific">Lymnaea stagnalis</name>
    <name type="common">Great pond snail</name>
    <name type="synonym">Helix stagnalis</name>
    <dbReference type="NCBI Taxonomy" id="6523"/>
    <lineage>
        <taxon>Eukaryota</taxon>
        <taxon>Metazoa</taxon>
        <taxon>Spiralia</taxon>
        <taxon>Lophotrochozoa</taxon>
        <taxon>Mollusca</taxon>
        <taxon>Gastropoda</taxon>
        <taxon>Heterobranchia</taxon>
        <taxon>Euthyneura</taxon>
        <taxon>Panpulmonata</taxon>
        <taxon>Hygrophila</taxon>
        <taxon>Lymnaeoidea</taxon>
        <taxon>Lymnaeidae</taxon>
        <taxon>Lymnaea</taxon>
    </lineage>
</organism>
<dbReference type="SMART" id="SM00873">
    <property type="entry name" value="B3_4"/>
    <property type="match status" value="1"/>
</dbReference>
<dbReference type="SMART" id="SM00364">
    <property type="entry name" value="LRR_BAC"/>
    <property type="match status" value="6"/>
</dbReference>
<evidence type="ECO:0000256" key="2">
    <source>
        <dbReference type="ARBA" id="ARBA00022737"/>
    </source>
</evidence>
<evidence type="ECO:0000256" key="4">
    <source>
        <dbReference type="SAM" id="MobiDB-lite"/>
    </source>
</evidence>
<dbReference type="AlphaFoldDB" id="A0AAV2HLM3"/>
<dbReference type="GO" id="GO:0006432">
    <property type="term" value="P:phenylalanyl-tRNA aminoacylation"/>
    <property type="evidence" value="ECO:0007669"/>
    <property type="project" value="InterPro"/>
</dbReference>
<keyword evidence="7" id="KW-1185">Reference proteome</keyword>
<dbReference type="EMBL" id="CAXITT010000151">
    <property type="protein sequence ID" value="CAL1533774.1"/>
    <property type="molecule type" value="Genomic_DNA"/>
</dbReference>
<feature type="region of interest" description="Disordered" evidence="4">
    <location>
        <begin position="488"/>
        <end position="510"/>
    </location>
</feature>
<dbReference type="GO" id="GO:0003723">
    <property type="term" value="F:RNA binding"/>
    <property type="evidence" value="ECO:0007669"/>
    <property type="project" value="InterPro"/>
</dbReference>